<feature type="region of interest" description="Disordered" evidence="1">
    <location>
        <begin position="435"/>
        <end position="461"/>
    </location>
</feature>
<feature type="domain" description="FHA" evidence="3">
    <location>
        <begin position="846"/>
        <end position="895"/>
    </location>
</feature>
<organism evidence="4 5">
    <name type="scientific">Candidatus Abyssobacteria bacterium SURF_17</name>
    <dbReference type="NCBI Taxonomy" id="2093361"/>
    <lineage>
        <taxon>Bacteria</taxon>
        <taxon>Pseudomonadati</taxon>
        <taxon>Candidatus Hydrogenedentota</taxon>
        <taxon>Candidatus Abyssobacteria</taxon>
    </lineage>
</organism>
<keyword evidence="2" id="KW-0472">Membrane</keyword>
<evidence type="ECO:0000256" key="2">
    <source>
        <dbReference type="SAM" id="Phobius"/>
    </source>
</evidence>
<dbReference type="PANTHER" id="PTHR42754:SF1">
    <property type="entry name" value="LIPOPROTEIN"/>
    <property type="match status" value="1"/>
</dbReference>
<dbReference type="SUPFAM" id="SSF49879">
    <property type="entry name" value="SMAD/FHA domain"/>
    <property type="match status" value="1"/>
</dbReference>
<reference evidence="4 5" key="1">
    <citation type="journal article" date="2017" name="ISME J.">
        <title>Energy and carbon metabolisms in a deep terrestrial subsurface fluid microbial community.</title>
        <authorList>
            <person name="Momper L."/>
            <person name="Jungbluth S.P."/>
            <person name="Lee M.D."/>
            <person name="Amend J.P."/>
        </authorList>
    </citation>
    <scope>NUCLEOTIDE SEQUENCE [LARGE SCALE GENOMIC DNA]</scope>
    <source>
        <strain evidence="4">SURF_17</strain>
    </source>
</reference>
<sequence>MTRCLVTGLIALVALHVATLCFAVEIDELYYGGGHEGGYAVAVRNCEFAVAGGLHFPQGPYRDIWVFKAGGSGELTGWNFFQGESEECAFGIAPTSDGYIIVGHTRSRAMGSASGSFDVFLIKTGSSLTEQVWPAPVTFGGTSDDHGFCVQPTKDGGYIVVGATQSYGASNFDVWLVKTDAHGTKLWDYPYGGADAEVGYSVQQTRDGGYIITGFKDLYGVSDRDVLLIKADPSGIVEWQKTFGGDKYDCGHSVRQTRDGGYIVAGWTESCGEGGRDAYFIKTDANGNAVWEKTIGAAYGDMVQCIVEPQLPGPGVAYVAAGWTHSHTHAASAWLVALGPEGQKVWDRVYTGEAAYYHGYAIEEVPCNPQYSDYIIAGRVVSTDNANSDDAFLIRSNYNGDIVWTKRYRCGHEGDYTDGPRNAFATKTTCQKFTSKKGAPIVRSEGSPQPADDRSRKRGVETRESLRARLLGLLMNQWIATERVYTTDGGRVDVAQLEEKPHELRLAKSAMSRHSEFPLQKEKVGAKECLAVGEIADNINAFVHAHGNGFTQQWQHQVREELVKELSEKCFKYGPPVPGVTLLKLNTNADGKDMKSAVIRKDGRECEVNKGDAIDKFRVIGMDSDTYSLLAKFGENGEVFRIWPADPSALEKTSAPEADAVAEAKPDRGEDASGFKGTATGAEGVSLSSSETPGVKEDIFPPAKSAEPATSDPGTEHQPAPGASLKKLYALVTGYLERRKEESVLTEARLRPPVTPEETLDTLVTGETGEPVGDQPGHGIKQRLSHLNPYVVLTILYVLGLLASVFFIALSRRVRKIRHFTEGEAELVFSQNPENIEKITIGSEQVYLGRDPNNDIVLPDPAISRKHSVIRGSGSVFTISDLESRNGLRVNGQKVKHAHLHNGDAICVGRFVMTFRCRNTYDEGVEENVKDAVPEIQ</sequence>
<feature type="compositionally biased region" description="Basic and acidic residues" evidence="1">
    <location>
        <begin position="662"/>
        <end position="673"/>
    </location>
</feature>
<gene>
    <name evidence="4" type="ORF">C4532_17810</name>
</gene>
<dbReference type="SUPFAM" id="SSF50998">
    <property type="entry name" value="Quinoprotein alcohol dehydrogenase-like"/>
    <property type="match status" value="1"/>
</dbReference>
<dbReference type="AlphaFoldDB" id="A0A419EQD6"/>
<dbReference type="SMART" id="SM00240">
    <property type="entry name" value="FHA"/>
    <property type="match status" value="1"/>
</dbReference>
<dbReference type="PANTHER" id="PTHR42754">
    <property type="entry name" value="ENDOGLUCANASE"/>
    <property type="match status" value="1"/>
</dbReference>
<dbReference type="InterPro" id="IPR011047">
    <property type="entry name" value="Quinoprotein_ADH-like_sf"/>
</dbReference>
<accession>A0A419EQD6</accession>
<dbReference type="EMBL" id="QZKI01000128">
    <property type="protein sequence ID" value="RJP65378.1"/>
    <property type="molecule type" value="Genomic_DNA"/>
</dbReference>
<evidence type="ECO:0000259" key="3">
    <source>
        <dbReference type="PROSITE" id="PS50006"/>
    </source>
</evidence>
<dbReference type="InterPro" id="IPR000253">
    <property type="entry name" value="FHA_dom"/>
</dbReference>
<dbReference type="PROSITE" id="PS50006">
    <property type="entry name" value="FHA_DOMAIN"/>
    <property type="match status" value="1"/>
</dbReference>
<keyword evidence="2" id="KW-0812">Transmembrane</keyword>
<dbReference type="Pfam" id="PF00498">
    <property type="entry name" value="FHA"/>
    <property type="match status" value="1"/>
</dbReference>
<feature type="compositionally biased region" description="Basic and acidic residues" evidence="1">
    <location>
        <begin position="451"/>
        <end position="461"/>
    </location>
</feature>
<evidence type="ECO:0000256" key="1">
    <source>
        <dbReference type="SAM" id="MobiDB-lite"/>
    </source>
</evidence>
<feature type="transmembrane region" description="Helical" evidence="2">
    <location>
        <begin position="790"/>
        <end position="810"/>
    </location>
</feature>
<evidence type="ECO:0000313" key="5">
    <source>
        <dbReference type="Proteomes" id="UP000285961"/>
    </source>
</evidence>
<proteinExistence type="predicted"/>
<dbReference type="Gene3D" id="2.60.200.20">
    <property type="match status" value="1"/>
</dbReference>
<dbReference type="InterPro" id="IPR008984">
    <property type="entry name" value="SMAD_FHA_dom_sf"/>
</dbReference>
<feature type="region of interest" description="Disordered" evidence="1">
    <location>
        <begin position="650"/>
        <end position="723"/>
    </location>
</feature>
<protein>
    <submittedName>
        <fullName evidence="4">FHA domain-containing protein</fullName>
    </submittedName>
</protein>
<dbReference type="Proteomes" id="UP000285961">
    <property type="component" value="Unassembled WGS sequence"/>
</dbReference>
<name>A0A419EQD6_9BACT</name>
<comment type="caution">
    <text evidence="4">The sequence shown here is derived from an EMBL/GenBank/DDBJ whole genome shotgun (WGS) entry which is preliminary data.</text>
</comment>
<keyword evidence="2" id="KW-1133">Transmembrane helix</keyword>
<dbReference type="CDD" id="cd00060">
    <property type="entry name" value="FHA"/>
    <property type="match status" value="1"/>
</dbReference>
<evidence type="ECO:0000313" key="4">
    <source>
        <dbReference type="EMBL" id="RJP65378.1"/>
    </source>
</evidence>